<gene>
    <name evidence="2" type="ORF">MuYL_1573</name>
</gene>
<sequence>MTTGGGVSFNLLNQDLLLLPQKAIYWQQKKTLIAADVHLGKVGHFRKAGIAVPRDMEQNDLSVLSDLIFEHKPEKIIFLGDFFHSDMNADWDWFILWRSQFPNLEIILVKGNHDIIDDSYYQNLNIQLHEHLLVGPFLMLHHPLPESNLALAEGYVFCGHIHPGIRLTGKGRQSLTLPCFAFGARQLVLPSFGQFTGRVAIRSSKADRIFAITKDKVLAID</sequence>
<dbReference type="SUPFAM" id="SSF56300">
    <property type="entry name" value="Metallo-dependent phosphatases"/>
    <property type="match status" value="1"/>
</dbReference>
<reference evidence="2 3" key="1">
    <citation type="submission" date="2017-08" db="EMBL/GenBank/DDBJ databases">
        <title>Complete genome sequence of Mucilaginibacter sp. strain BJC16-A31.</title>
        <authorList>
            <consortium name="Henan University of Science and Technology"/>
            <person name="You X."/>
        </authorList>
    </citation>
    <scope>NUCLEOTIDE SEQUENCE [LARGE SCALE GENOMIC DNA]</scope>
    <source>
        <strain evidence="2 3">BJC16-A31</strain>
    </source>
</reference>
<keyword evidence="3" id="KW-1185">Reference proteome</keyword>
<protein>
    <submittedName>
        <fullName evidence="2">Metallophosphoesterase</fullName>
    </submittedName>
</protein>
<dbReference type="Gene3D" id="3.60.21.10">
    <property type="match status" value="1"/>
</dbReference>
<dbReference type="AlphaFoldDB" id="A0A223NVA7"/>
<name>A0A223NVA7_9SPHI</name>
<evidence type="ECO:0000313" key="2">
    <source>
        <dbReference type="EMBL" id="ASU33471.1"/>
    </source>
</evidence>
<dbReference type="InterPro" id="IPR024173">
    <property type="entry name" value="Pesterase_MJ0037-like"/>
</dbReference>
<dbReference type="CDD" id="cd07391">
    <property type="entry name" value="MPP_PF1019"/>
    <property type="match status" value="1"/>
</dbReference>
<proteinExistence type="predicted"/>
<dbReference type="PIRSF" id="PIRSF000887">
    <property type="entry name" value="Pesterase_MJ0037"/>
    <property type="match status" value="1"/>
</dbReference>
<dbReference type="EMBL" id="CP022743">
    <property type="protein sequence ID" value="ASU33471.1"/>
    <property type="molecule type" value="Genomic_DNA"/>
</dbReference>
<dbReference type="InterPro" id="IPR004843">
    <property type="entry name" value="Calcineurin-like_PHP"/>
</dbReference>
<dbReference type="KEGG" id="muc:MuYL_1573"/>
<evidence type="ECO:0000313" key="3">
    <source>
        <dbReference type="Proteomes" id="UP000215002"/>
    </source>
</evidence>
<accession>A0A223NVA7</accession>
<evidence type="ECO:0000259" key="1">
    <source>
        <dbReference type="Pfam" id="PF00149"/>
    </source>
</evidence>
<dbReference type="NCBIfam" id="TIGR04123">
    <property type="entry name" value="P_estr_lig_assc"/>
    <property type="match status" value="1"/>
</dbReference>
<dbReference type="InterPro" id="IPR026336">
    <property type="entry name" value="PdeM-like"/>
</dbReference>
<dbReference type="GO" id="GO:0016787">
    <property type="term" value="F:hydrolase activity"/>
    <property type="evidence" value="ECO:0007669"/>
    <property type="project" value="InterPro"/>
</dbReference>
<dbReference type="Pfam" id="PF00149">
    <property type="entry name" value="Metallophos"/>
    <property type="match status" value="1"/>
</dbReference>
<dbReference type="OrthoDB" id="9795838at2"/>
<dbReference type="PANTHER" id="PTHR39323">
    <property type="entry name" value="BLR1149 PROTEIN"/>
    <property type="match status" value="1"/>
</dbReference>
<organism evidence="2 3">
    <name type="scientific">Mucilaginibacter xinganensis</name>
    <dbReference type="NCBI Taxonomy" id="1234841"/>
    <lineage>
        <taxon>Bacteria</taxon>
        <taxon>Pseudomonadati</taxon>
        <taxon>Bacteroidota</taxon>
        <taxon>Sphingobacteriia</taxon>
        <taxon>Sphingobacteriales</taxon>
        <taxon>Sphingobacteriaceae</taxon>
        <taxon>Mucilaginibacter</taxon>
    </lineage>
</organism>
<dbReference type="Proteomes" id="UP000215002">
    <property type="component" value="Chromosome"/>
</dbReference>
<dbReference type="PANTHER" id="PTHR39323:SF1">
    <property type="entry name" value="BLR1149 PROTEIN"/>
    <property type="match status" value="1"/>
</dbReference>
<dbReference type="InterPro" id="IPR029052">
    <property type="entry name" value="Metallo-depent_PP-like"/>
</dbReference>
<feature type="domain" description="Calcineurin-like phosphoesterase" evidence="1">
    <location>
        <begin position="30"/>
        <end position="162"/>
    </location>
</feature>
<dbReference type="RefSeq" id="WP_094569924.1">
    <property type="nucleotide sequence ID" value="NZ_CP022743.1"/>
</dbReference>